<protein>
    <recommendedName>
        <fullName evidence="3">CCHC-type domain-containing protein</fullName>
    </recommendedName>
</protein>
<keyword evidence="1" id="KW-0479">Metal-binding</keyword>
<comment type="caution">
    <text evidence="4">The sequence shown here is derived from an EMBL/GenBank/DDBJ whole genome shotgun (WGS) entry which is preliminary data.</text>
</comment>
<proteinExistence type="predicted"/>
<dbReference type="SUPFAM" id="SSF57756">
    <property type="entry name" value="Retrovirus zinc finger-like domains"/>
    <property type="match status" value="1"/>
</dbReference>
<name>A0AA38GAB2_TAXCH</name>
<accession>A0AA38GAB2</accession>
<dbReference type="InterPro" id="IPR036875">
    <property type="entry name" value="Znf_CCHC_sf"/>
</dbReference>
<sequence length="84" mass="9809">SRGRSKEKLKSKARGRSKLNMARSKSKSRGITCWNCGKRRHAKKDCWFKGNKENQLEGIKEENPTRNIVQDDLIISFDTRVESW</sequence>
<feature type="domain" description="CCHC-type" evidence="3">
    <location>
        <begin position="33"/>
        <end position="46"/>
    </location>
</feature>
<feature type="non-terminal residue" evidence="4">
    <location>
        <position position="84"/>
    </location>
</feature>
<evidence type="ECO:0000313" key="4">
    <source>
        <dbReference type="EMBL" id="KAH9317669.1"/>
    </source>
</evidence>
<gene>
    <name evidence="4" type="ORF">KI387_019438</name>
</gene>
<dbReference type="GO" id="GO:0003676">
    <property type="term" value="F:nucleic acid binding"/>
    <property type="evidence" value="ECO:0007669"/>
    <property type="project" value="InterPro"/>
</dbReference>
<organism evidence="4 5">
    <name type="scientific">Taxus chinensis</name>
    <name type="common">Chinese yew</name>
    <name type="synonym">Taxus wallichiana var. chinensis</name>
    <dbReference type="NCBI Taxonomy" id="29808"/>
    <lineage>
        <taxon>Eukaryota</taxon>
        <taxon>Viridiplantae</taxon>
        <taxon>Streptophyta</taxon>
        <taxon>Embryophyta</taxon>
        <taxon>Tracheophyta</taxon>
        <taxon>Spermatophyta</taxon>
        <taxon>Pinopsida</taxon>
        <taxon>Pinidae</taxon>
        <taxon>Conifers II</taxon>
        <taxon>Cupressales</taxon>
        <taxon>Taxaceae</taxon>
        <taxon>Taxus</taxon>
    </lineage>
</organism>
<evidence type="ECO:0000313" key="5">
    <source>
        <dbReference type="Proteomes" id="UP000824469"/>
    </source>
</evidence>
<dbReference type="InterPro" id="IPR001878">
    <property type="entry name" value="Znf_CCHC"/>
</dbReference>
<reference evidence="4 5" key="1">
    <citation type="journal article" date="2021" name="Nat. Plants">
        <title>The Taxus genome provides insights into paclitaxel biosynthesis.</title>
        <authorList>
            <person name="Xiong X."/>
            <person name="Gou J."/>
            <person name="Liao Q."/>
            <person name="Li Y."/>
            <person name="Zhou Q."/>
            <person name="Bi G."/>
            <person name="Li C."/>
            <person name="Du R."/>
            <person name="Wang X."/>
            <person name="Sun T."/>
            <person name="Guo L."/>
            <person name="Liang H."/>
            <person name="Lu P."/>
            <person name="Wu Y."/>
            <person name="Zhang Z."/>
            <person name="Ro D.K."/>
            <person name="Shang Y."/>
            <person name="Huang S."/>
            <person name="Yan J."/>
        </authorList>
    </citation>
    <scope>NUCLEOTIDE SEQUENCE [LARGE SCALE GENOMIC DNA]</scope>
    <source>
        <strain evidence="4">Ta-2019</strain>
    </source>
</reference>
<keyword evidence="5" id="KW-1185">Reference proteome</keyword>
<evidence type="ECO:0000256" key="2">
    <source>
        <dbReference type="SAM" id="MobiDB-lite"/>
    </source>
</evidence>
<dbReference type="EMBL" id="JAHRHJ020000004">
    <property type="protein sequence ID" value="KAH9317669.1"/>
    <property type="molecule type" value="Genomic_DNA"/>
</dbReference>
<evidence type="ECO:0000256" key="1">
    <source>
        <dbReference type="PROSITE-ProRule" id="PRU00047"/>
    </source>
</evidence>
<feature type="region of interest" description="Disordered" evidence="2">
    <location>
        <begin position="1"/>
        <end position="27"/>
    </location>
</feature>
<dbReference type="Proteomes" id="UP000824469">
    <property type="component" value="Unassembled WGS sequence"/>
</dbReference>
<keyword evidence="1" id="KW-0863">Zinc-finger</keyword>
<keyword evidence="1" id="KW-0862">Zinc</keyword>
<dbReference type="PROSITE" id="PS50158">
    <property type="entry name" value="ZF_CCHC"/>
    <property type="match status" value="1"/>
</dbReference>
<dbReference type="GO" id="GO:0008270">
    <property type="term" value="F:zinc ion binding"/>
    <property type="evidence" value="ECO:0007669"/>
    <property type="project" value="UniProtKB-KW"/>
</dbReference>
<dbReference type="AlphaFoldDB" id="A0AA38GAB2"/>
<feature type="non-terminal residue" evidence="4">
    <location>
        <position position="1"/>
    </location>
</feature>
<feature type="compositionally biased region" description="Basic and acidic residues" evidence="2">
    <location>
        <begin position="1"/>
        <end position="10"/>
    </location>
</feature>
<evidence type="ECO:0000259" key="3">
    <source>
        <dbReference type="PROSITE" id="PS50158"/>
    </source>
</evidence>